<keyword evidence="1" id="KW-0472">Membrane</keyword>
<feature type="transmembrane region" description="Helical" evidence="1">
    <location>
        <begin position="75"/>
        <end position="95"/>
    </location>
</feature>
<dbReference type="Proteomes" id="UP001056500">
    <property type="component" value="Chromosome"/>
</dbReference>
<gene>
    <name evidence="2" type="ORF">NDK47_14500</name>
</gene>
<accession>A0ABY4WBU5</accession>
<feature type="transmembrane region" description="Helical" evidence="1">
    <location>
        <begin position="7"/>
        <end position="26"/>
    </location>
</feature>
<evidence type="ECO:0000313" key="2">
    <source>
        <dbReference type="EMBL" id="USG63392.1"/>
    </source>
</evidence>
<keyword evidence="1" id="KW-1133">Transmembrane helix</keyword>
<dbReference type="Pfam" id="PF17329">
    <property type="entry name" value="DUF5367"/>
    <property type="match status" value="1"/>
</dbReference>
<keyword evidence="1" id="KW-0812">Transmembrane</keyword>
<sequence>MKKYLLPSIWGLFVWILATLFFILFGNKVLYPPGTHEFTISLILLVACTGVVLWLVTTAYLIFDKTDHASLKFGIIGTIIGLTLDTFSISYHSFIFPALDESQVISFTAWMAIAYALYLVIPIMMDQNRRKKNYRLNVTNKC</sequence>
<organism evidence="2 3">
    <name type="scientific">Brevibacillus ruminantium</name>
    <dbReference type="NCBI Taxonomy" id="2950604"/>
    <lineage>
        <taxon>Bacteria</taxon>
        <taxon>Bacillati</taxon>
        <taxon>Bacillota</taxon>
        <taxon>Bacilli</taxon>
        <taxon>Bacillales</taxon>
        <taxon>Paenibacillaceae</taxon>
        <taxon>Brevibacillus</taxon>
    </lineage>
</organism>
<dbReference type="EMBL" id="CP098755">
    <property type="protein sequence ID" value="USG63392.1"/>
    <property type="molecule type" value="Genomic_DNA"/>
</dbReference>
<dbReference type="RefSeq" id="WP_251870474.1">
    <property type="nucleotide sequence ID" value="NZ_CP098755.1"/>
</dbReference>
<evidence type="ECO:0000313" key="3">
    <source>
        <dbReference type="Proteomes" id="UP001056500"/>
    </source>
</evidence>
<proteinExistence type="predicted"/>
<dbReference type="InterPro" id="IPR020509">
    <property type="entry name" value="Uncharacterised_YnzE"/>
</dbReference>
<reference evidence="2" key="1">
    <citation type="submission" date="2022-06" db="EMBL/GenBank/DDBJ databases">
        <title>Genome sequencing of Brevibacillus sp. BB3-R1.</title>
        <authorList>
            <person name="Heo J."/>
            <person name="Lee D."/>
            <person name="Won M."/>
            <person name="Han B.-H."/>
            <person name="Hong S.-B."/>
            <person name="Kwon S.-W."/>
        </authorList>
    </citation>
    <scope>NUCLEOTIDE SEQUENCE</scope>
    <source>
        <strain evidence="2">BB3-R1</strain>
    </source>
</reference>
<feature type="transmembrane region" description="Helical" evidence="1">
    <location>
        <begin position="107"/>
        <end position="125"/>
    </location>
</feature>
<evidence type="ECO:0000256" key="1">
    <source>
        <dbReference type="SAM" id="Phobius"/>
    </source>
</evidence>
<keyword evidence="3" id="KW-1185">Reference proteome</keyword>
<protein>
    <submittedName>
        <fullName evidence="2">DUF5367 domain-containing protein</fullName>
    </submittedName>
</protein>
<feature type="transmembrane region" description="Helical" evidence="1">
    <location>
        <begin position="38"/>
        <end position="63"/>
    </location>
</feature>
<name>A0ABY4WBU5_9BACL</name>